<proteinExistence type="predicted"/>
<dbReference type="InterPro" id="IPR055304">
    <property type="entry name" value="CHCHD2/10-like"/>
</dbReference>
<gene>
    <name evidence="2" type="ORF">CCMP2556_LOCUS363</name>
</gene>
<organism evidence="2 3">
    <name type="scientific">Durusdinium trenchii</name>
    <dbReference type="NCBI Taxonomy" id="1381693"/>
    <lineage>
        <taxon>Eukaryota</taxon>
        <taxon>Sar</taxon>
        <taxon>Alveolata</taxon>
        <taxon>Dinophyceae</taxon>
        <taxon>Suessiales</taxon>
        <taxon>Symbiodiniaceae</taxon>
        <taxon>Durusdinium</taxon>
    </lineage>
</organism>
<keyword evidence="3" id="KW-1185">Reference proteome</keyword>
<feature type="compositionally biased region" description="Low complexity" evidence="1">
    <location>
        <begin position="54"/>
        <end position="87"/>
    </location>
</feature>
<evidence type="ECO:0000313" key="3">
    <source>
        <dbReference type="Proteomes" id="UP001642484"/>
    </source>
</evidence>
<comment type="caution">
    <text evidence="2">The sequence shown here is derived from an EMBL/GenBank/DDBJ whole genome shotgun (WGS) entry which is preliminary data.</text>
</comment>
<sequence length="198" mass="20258">MSFICVFLGIHMSGEIQVAFEPYKAYVAVLLLDFVGSRESTIHCSCKEVILPMPRQSSRTSSSAPQRAAPAPSHGRAAPAPAAAPAQQAPPPAAAPAAAPPAVAPSSGGMFSGLMGSMMSGVATGTGMAVANRAVDAVMGPRQTEVVHRHEGAPAPAASSQPACQFQQDQLTQCMKSSSDASSCQSFMDALKACQQGQ</sequence>
<dbReference type="Proteomes" id="UP001642484">
    <property type="component" value="Unassembled WGS sequence"/>
</dbReference>
<feature type="compositionally biased region" description="Pro residues" evidence="1">
    <location>
        <begin position="88"/>
        <end position="102"/>
    </location>
</feature>
<dbReference type="PANTHER" id="PTHR13523:SF2">
    <property type="entry name" value="COILED-COIL-HELIX-COILED-COIL-HELIX DOMAIN CONTAINING 2, ISOFORM A-RELATED"/>
    <property type="match status" value="1"/>
</dbReference>
<feature type="region of interest" description="Disordered" evidence="1">
    <location>
        <begin position="54"/>
        <end position="102"/>
    </location>
</feature>
<evidence type="ECO:0000256" key="1">
    <source>
        <dbReference type="SAM" id="MobiDB-lite"/>
    </source>
</evidence>
<dbReference type="PANTHER" id="PTHR13523">
    <property type="entry name" value="COILED-COIL-HELIX-COILED-COIL-HELIX DOMAIN CONTAINING 2/NUR77"/>
    <property type="match status" value="1"/>
</dbReference>
<evidence type="ECO:0008006" key="4">
    <source>
        <dbReference type="Google" id="ProtNLM"/>
    </source>
</evidence>
<accession>A0ABP0H7Y8</accession>
<reference evidence="2 3" key="1">
    <citation type="submission" date="2024-02" db="EMBL/GenBank/DDBJ databases">
        <authorList>
            <person name="Chen Y."/>
            <person name="Shah S."/>
            <person name="Dougan E. K."/>
            <person name="Thang M."/>
            <person name="Chan C."/>
        </authorList>
    </citation>
    <scope>NUCLEOTIDE SEQUENCE [LARGE SCALE GENOMIC DNA]</scope>
</reference>
<name>A0ABP0H7Y8_9DINO</name>
<protein>
    <recommendedName>
        <fullName evidence="4">CHCH domain-containing protein</fullName>
    </recommendedName>
</protein>
<evidence type="ECO:0000313" key="2">
    <source>
        <dbReference type="EMBL" id="CAK8986042.1"/>
    </source>
</evidence>
<dbReference type="EMBL" id="CAXAMN010000037">
    <property type="protein sequence ID" value="CAK8986042.1"/>
    <property type="molecule type" value="Genomic_DNA"/>
</dbReference>